<evidence type="ECO:0008006" key="3">
    <source>
        <dbReference type="Google" id="ProtNLM"/>
    </source>
</evidence>
<accession>A0A4Y2ABG9</accession>
<proteinExistence type="predicted"/>
<reference evidence="1 2" key="1">
    <citation type="journal article" date="2019" name="Sci. Rep.">
        <title>Orb-weaving spider Araneus ventricosus genome elucidates the spidroin gene catalogue.</title>
        <authorList>
            <person name="Kono N."/>
            <person name="Nakamura H."/>
            <person name="Ohtoshi R."/>
            <person name="Moran D.A.P."/>
            <person name="Shinohara A."/>
            <person name="Yoshida Y."/>
            <person name="Fujiwara M."/>
            <person name="Mori M."/>
            <person name="Tomita M."/>
            <person name="Arakawa K."/>
        </authorList>
    </citation>
    <scope>NUCLEOTIDE SEQUENCE [LARGE SCALE GENOMIC DNA]</scope>
</reference>
<dbReference type="Proteomes" id="UP000499080">
    <property type="component" value="Unassembled WGS sequence"/>
</dbReference>
<dbReference type="EMBL" id="BGPR01000011">
    <property type="protein sequence ID" value="GBL77050.1"/>
    <property type="molecule type" value="Genomic_DNA"/>
</dbReference>
<name>A0A4Y2ABG9_ARAVE</name>
<gene>
    <name evidence="1" type="ORF">AVEN_12700_1</name>
</gene>
<keyword evidence="2" id="KW-1185">Reference proteome</keyword>
<sequence length="131" mass="14614">MCGGLVHAEYGMVARAFLPWSCWDDCLPLCLVTGPYTRLGRLGRSGCNAPAGGGLKATEAAQRIRTVEGYDKISDKQTDQNWFKYFKEEDLIFEIKVRSGRPATVNLEELKRNIEVNPASSPRKLVEKLGH</sequence>
<evidence type="ECO:0000313" key="1">
    <source>
        <dbReference type="EMBL" id="GBL77050.1"/>
    </source>
</evidence>
<protein>
    <recommendedName>
        <fullName evidence="3">Mos1 transposase HTH domain-containing protein</fullName>
    </recommendedName>
</protein>
<dbReference type="AlphaFoldDB" id="A0A4Y2ABG9"/>
<comment type="caution">
    <text evidence="1">The sequence shown here is derived from an EMBL/GenBank/DDBJ whole genome shotgun (WGS) entry which is preliminary data.</text>
</comment>
<evidence type="ECO:0000313" key="2">
    <source>
        <dbReference type="Proteomes" id="UP000499080"/>
    </source>
</evidence>
<organism evidence="1 2">
    <name type="scientific">Araneus ventricosus</name>
    <name type="common">Orbweaver spider</name>
    <name type="synonym">Epeira ventricosa</name>
    <dbReference type="NCBI Taxonomy" id="182803"/>
    <lineage>
        <taxon>Eukaryota</taxon>
        <taxon>Metazoa</taxon>
        <taxon>Ecdysozoa</taxon>
        <taxon>Arthropoda</taxon>
        <taxon>Chelicerata</taxon>
        <taxon>Arachnida</taxon>
        <taxon>Araneae</taxon>
        <taxon>Araneomorphae</taxon>
        <taxon>Entelegynae</taxon>
        <taxon>Araneoidea</taxon>
        <taxon>Araneidae</taxon>
        <taxon>Araneus</taxon>
    </lineage>
</organism>